<dbReference type="GO" id="GO:0070971">
    <property type="term" value="C:endoplasmic reticulum exit site"/>
    <property type="evidence" value="ECO:0007669"/>
    <property type="project" value="TreeGrafter"/>
</dbReference>
<dbReference type="PANTHER" id="PTHR13402:SF6">
    <property type="entry name" value="SECRETORY 16, ISOFORM I"/>
    <property type="match status" value="1"/>
</dbReference>
<reference evidence="1" key="1">
    <citation type="submission" date="2018-11" db="EMBL/GenBank/DDBJ databases">
        <authorList>
            <consortium name="Pathogen Informatics"/>
        </authorList>
    </citation>
    <scope>NUCLEOTIDE SEQUENCE</scope>
</reference>
<name>A0A3S5ABS6_9PLAT</name>
<dbReference type="Proteomes" id="UP000784294">
    <property type="component" value="Unassembled WGS sequence"/>
</dbReference>
<gene>
    <name evidence="1" type="ORF">PXEA_LOCUS10187</name>
</gene>
<dbReference type="EMBL" id="CAAALY010029704">
    <property type="protein sequence ID" value="VEL16747.1"/>
    <property type="molecule type" value="Genomic_DNA"/>
</dbReference>
<dbReference type="OrthoDB" id="8918678at2759"/>
<dbReference type="GO" id="GO:0070973">
    <property type="term" value="P:protein localization to endoplasmic reticulum exit site"/>
    <property type="evidence" value="ECO:0007669"/>
    <property type="project" value="TreeGrafter"/>
</dbReference>
<dbReference type="AlphaFoldDB" id="A0A3S5ABS6"/>
<evidence type="ECO:0000313" key="2">
    <source>
        <dbReference type="Proteomes" id="UP000784294"/>
    </source>
</evidence>
<keyword evidence="2" id="KW-1185">Reference proteome</keyword>
<organism evidence="1 2">
    <name type="scientific">Protopolystoma xenopodis</name>
    <dbReference type="NCBI Taxonomy" id="117903"/>
    <lineage>
        <taxon>Eukaryota</taxon>
        <taxon>Metazoa</taxon>
        <taxon>Spiralia</taxon>
        <taxon>Lophotrochozoa</taxon>
        <taxon>Platyhelminthes</taxon>
        <taxon>Monogenea</taxon>
        <taxon>Polyopisthocotylea</taxon>
        <taxon>Polystomatidea</taxon>
        <taxon>Polystomatidae</taxon>
        <taxon>Protopolystoma</taxon>
    </lineage>
</organism>
<sequence>MILSANSQQPTELELIGQALERLADSLLARHQIWAAHFCYLLVPTAISSFPVSSSVLNEQDQPVRLRLPSRIRLIGLAAEGQMNALQNTGPSHHSADSSNIEKSGVARRSESRFEASIEAIQLTEIYEYAMRLADRRLRIFDLMVRHC</sequence>
<comment type="caution">
    <text evidence="1">The sequence shown here is derived from an EMBL/GenBank/DDBJ whole genome shotgun (WGS) entry which is preliminary data.</text>
</comment>
<dbReference type="PANTHER" id="PTHR13402">
    <property type="entry name" value="RGPR-RELATED"/>
    <property type="match status" value="1"/>
</dbReference>
<dbReference type="GO" id="GO:0012507">
    <property type="term" value="C:ER to Golgi transport vesicle membrane"/>
    <property type="evidence" value="ECO:0007669"/>
    <property type="project" value="TreeGrafter"/>
</dbReference>
<evidence type="ECO:0000313" key="1">
    <source>
        <dbReference type="EMBL" id="VEL16747.1"/>
    </source>
</evidence>
<protein>
    <submittedName>
        <fullName evidence="1">Uncharacterized protein</fullName>
    </submittedName>
</protein>
<proteinExistence type="predicted"/>
<accession>A0A3S5ABS6</accession>
<dbReference type="GO" id="GO:0007030">
    <property type="term" value="P:Golgi organization"/>
    <property type="evidence" value="ECO:0007669"/>
    <property type="project" value="TreeGrafter"/>
</dbReference>